<name>A0ACB0FKA0_RANTA</name>
<organism evidence="1 2">
    <name type="scientific">Rangifer tarandus platyrhynchus</name>
    <name type="common">Svalbard reindeer</name>
    <dbReference type="NCBI Taxonomy" id="3082113"/>
    <lineage>
        <taxon>Eukaryota</taxon>
        <taxon>Metazoa</taxon>
        <taxon>Chordata</taxon>
        <taxon>Craniata</taxon>
        <taxon>Vertebrata</taxon>
        <taxon>Euteleostomi</taxon>
        <taxon>Mammalia</taxon>
        <taxon>Eutheria</taxon>
        <taxon>Laurasiatheria</taxon>
        <taxon>Artiodactyla</taxon>
        <taxon>Ruminantia</taxon>
        <taxon>Pecora</taxon>
        <taxon>Cervidae</taxon>
        <taxon>Odocoileinae</taxon>
        <taxon>Rangifer</taxon>
    </lineage>
</organism>
<accession>A0ACB0FKA0</accession>
<evidence type="ECO:0000313" key="1">
    <source>
        <dbReference type="EMBL" id="CAI9713321.1"/>
    </source>
</evidence>
<protein>
    <submittedName>
        <fullName evidence="1">Uncharacterized protein</fullName>
    </submittedName>
</protein>
<gene>
    <name evidence="1" type="ORF">MRATA1EN3_LOCUS24534</name>
</gene>
<dbReference type="Proteomes" id="UP001162501">
    <property type="component" value="Chromosome 8"/>
</dbReference>
<sequence length="86" mass="9339">MRKVLFRGAEVLGGKKNRAHNVIGPGSTSPGPRRPDDVASGPPAQSRRAAFQLLTAPTKARQQYQLIMQPANKEIYPATNSPTESR</sequence>
<reference evidence="1" key="1">
    <citation type="submission" date="2023-05" db="EMBL/GenBank/DDBJ databases">
        <authorList>
            <consortium name="ELIXIR-Norway"/>
        </authorList>
    </citation>
    <scope>NUCLEOTIDE SEQUENCE</scope>
</reference>
<proteinExistence type="predicted"/>
<evidence type="ECO:0000313" key="2">
    <source>
        <dbReference type="Proteomes" id="UP001162501"/>
    </source>
</evidence>
<dbReference type="EMBL" id="OX596092">
    <property type="protein sequence ID" value="CAI9713321.1"/>
    <property type="molecule type" value="Genomic_DNA"/>
</dbReference>